<keyword evidence="4" id="KW-1185">Reference proteome</keyword>
<proteinExistence type="inferred from homology"/>
<evidence type="ECO:0000313" key="4">
    <source>
        <dbReference type="Proteomes" id="UP001214854"/>
    </source>
</evidence>
<evidence type="ECO:0000259" key="2">
    <source>
        <dbReference type="Pfam" id="PF08327"/>
    </source>
</evidence>
<accession>A0ABT5HUN0</accession>
<sequence length="325" mass="36325">MNDFVPRPEGKLFENGTLVFERLLPGPIERVWRYVAEGDLRKKWIMAGDMTRTGTATMTFDHTSLSGEVAPDRFAAMRQPVSFDVEVLEVDPPHRLTFTWPEEASTGIVTIELSPIGDKVLLRLTHRHPDFDRAAAFNHMGGWHTHLGLLEDALSSARPRPFWTYFAGVEADYLKAFGDKDFNTVAVSVEKTFKASANTVFAAWLDPALIANFIVGPDVRDERLIHVQTDPVAGGAFSFKVERNGEIIDHIGHYYEVVAPTRLSFSWGIAGVSDPRDSRVSIDIVATSEGCQLTLTHDMAAQWADYAERTQQGWTFMLEKLGEAI</sequence>
<dbReference type="SUPFAM" id="SSF55961">
    <property type="entry name" value="Bet v1-like"/>
    <property type="match status" value="2"/>
</dbReference>
<dbReference type="EMBL" id="JAQQKX010000007">
    <property type="protein sequence ID" value="MDC7683555.1"/>
    <property type="molecule type" value="Genomic_DNA"/>
</dbReference>
<dbReference type="Pfam" id="PF08327">
    <property type="entry name" value="AHSA1"/>
    <property type="match status" value="2"/>
</dbReference>
<protein>
    <submittedName>
        <fullName evidence="3">SRPBCC domain-containing protein</fullName>
    </submittedName>
</protein>
<dbReference type="Gene3D" id="3.30.530.20">
    <property type="match status" value="2"/>
</dbReference>
<feature type="domain" description="Activator of Hsp90 ATPase homologue 1/2-like C-terminal" evidence="2">
    <location>
        <begin position="194"/>
        <end position="323"/>
    </location>
</feature>
<dbReference type="CDD" id="cd07814">
    <property type="entry name" value="SRPBCC_CalC_Aha1-like"/>
    <property type="match status" value="1"/>
</dbReference>
<organism evidence="3 4">
    <name type="scientific">Asticcacaulis aquaticus</name>
    <dbReference type="NCBI Taxonomy" id="2984212"/>
    <lineage>
        <taxon>Bacteria</taxon>
        <taxon>Pseudomonadati</taxon>
        <taxon>Pseudomonadota</taxon>
        <taxon>Alphaproteobacteria</taxon>
        <taxon>Caulobacterales</taxon>
        <taxon>Caulobacteraceae</taxon>
        <taxon>Asticcacaulis</taxon>
    </lineage>
</organism>
<comment type="similarity">
    <text evidence="1">Belongs to the AHA1 family.</text>
</comment>
<dbReference type="RefSeq" id="WP_272748025.1">
    <property type="nucleotide sequence ID" value="NZ_JAQQKX010000007.1"/>
</dbReference>
<dbReference type="InterPro" id="IPR013538">
    <property type="entry name" value="ASHA1/2-like_C"/>
</dbReference>
<reference evidence="3 4" key="1">
    <citation type="submission" date="2023-01" db="EMBL/GenBank/DDBJ databases">
        <title>Novel species of the genus Asticcacaulis isolated from rivers.</title>
        <authorList>
            <person name="Lu H."/>
        </authorList>
    </citation>
    <scope>NUCLEOTIDE SEQUENCE [LARGE SCALE GENOMIC DNA]</scope>
    <source>
        <strain evidence="3 4">BYS171W</strain>
    </source>
</reference>
<evidence type="ECO:0000256" key="1">
    <source>
        <dbReference type="ARBA" id="ARBA00006817"/>
    </source>
</evidence>
<name>A0ABT5HUN0_9CAUL</name>
<comment type="caution">
    <text evidence="3">The sequence shown here is derived from an EMBL/GenBank/DDBJ whole genome shotgun (WGS) entry which is preliminary data.</text>
</comment>
<dbReference type="Proteomes" id="UP001214854">
    <property type="component" value="Unassembled WGS sequence"/>
</dbReference>
<gene>
    <name evidence="3" type="ORF">PQU92_09725</name>
</gene>
<feature type="domain" description="Activator of Hsp90 ATPase homologue 1/2-like C-terminal" evidence="2">
    <location>
        <begin position="27"/>
        <end position="154"/>
    </location>
</feature>
<dbReference type="CDD" id="cd08899">
    <property type="entry name" value="SRPBCC_CalC_Aha1-like_6"/>
    <property type="match status" value="1"/>
</dbReference>
<evidence type="ECO:0000313" key="3">
    <source>
        <dbReference type="EMBL" id="MDC7683555.1"/>
    </source>
</evidence>
<dbReference type="InterPro" id="IPR023393">
    <property type="entry name" value="START-like_dom_sf"/>
</dbReference>